<accession>A0ABU5U7E8</accession>
<feature type="region of interest" description="Disordered" evidence="1">
    <location>
        <begin position="78"/>
        <end position="105"/>
    </location>
</feature>
<reference evidence="2 3" key="1">
    <citation type="submission" date="2023-12" db="EMBL/GenBank/DDBJ databases">
        <title>Baltic Sea Cyanobacteria.</title>
        <authorList>
            <person name="Delbaje E."/>
            <person name="Fewer D.P."/>
            <person name="Shishido T.K."/>
        </authorList>
    </citation>
    <scope>NUCLEOTIDE SEQUENCE [LARGE SCALE GENOMIC DNA]</scope>
    <source>
        <strain evidence="2 3">CCNP 1315</strain>
    </source>
</reference>
<gene>
    <name evidence="2" type="ORF">VB854_28710</name>
</gene>
<keyword evidence="3" id="KW-1185">Reference proteome</keyword>
<comment type="caution">
    <text evidence="2">The sequence shown here is derived from an EMBL/GenBank/DDBJ whole genome shotgun (WGS) entry which is preliminary data.</text>
</comment>
<dbReference type="EMBL" id="JAYGHT010000195">
    <property type="protein sequence ID" value="MEA5522915.1"/>
    <property type="molecule type" value="Genomic_DNA"/>
</dbReference>
<evidence type="ECO:0000313" key="3">
    <source>
        <dbReference type="Proteomes" id="UP001301728"/>
    </source>
</evidence>
<sequence>MVHKNAITQTDLELLALYWVRIDTDHVAVLGNNGLPLPVRRIKQLTDAAWEKIARACANQGYRQAVLYSDDGRQYPVPAASMVSSDGSRQDREDGGLGGSITPEPVNDLIEVPERELTIEMMEGSELPTYINAIKTTQKHYVNSAAANAQGMPPEQFLAINSCLDLNDPPEFERRIDRVASGETLRNYEYQAWRWYFDPNAARFRVKRMSFVSNFRLIQFNSQPCWWGQVLRASEMQERRF</sequence>
<protein>
    <submittedName>
        <fullName evidence="2">Uncharacterized protein</fullName>
    </submittedName>
</protein>
<dbReference type="RefSeq" id="WP_323274461.1">
    <property type="nucleotide sequence ID" value="NZ_JAYGHT010000195.1"/>
</dbReference>
<evidence type="ECO:0000256" key="1">
    <source>
        <dbReference type="SAM" id="MobiDB-lite"/>
    </source>
</evidence>
<dbReference type="Proteomes" id="UP001301728">
    <property type="component" value="Unassembled WGS sequence"/>
</dbReference>
<organism evidence="2 3">
    <name type="scientific">Limnoraphis robusta CCNP1315</name>
    <dbReference type="NCBI Taxonomy" id="3110306"/>
    <lineage>
        <taxon>Bacteria</taxon>
        <taxon>Bacillati</taxon>
        <taxon>Cyanobacteriota</taxon>
        <taxon>Cyanophyceae</taxon>
        <taxon>Oscillatoriophycideae</taxon>
        <taxon>Oscillatoriales</taxon>
        <taxon>Sirenicapillariaceae</taxon>
        <taxon>Limnoraphis</taxon>
    </lineage>
</organism>
<proteinExistence type="predicted"/>
<evidence type="ECO:0000313" key="2">
    <source>
        <dbReference type="EMBL" id="MEA5522915.1"/>
    </source>
</evidence>
<name>A0ABU5U7E8_9CYAN</name>